<dbReference type="Pfam" id="PF12804">
    <property type="entry name" value="NTP_transf_3"/>
    <property type="match status" value="1"/>
</dbReference>
<protein>
    <submittedName>
        <fullName evidence="2">Nucleotidyltransferase family protein</fullName>
    </submittedName>
</protein>
<name>A0ABP6UHT6_9ACTN</name>
<organism evidence="2 3">
    <name type="scientific">Actinomadura keratinilytica</name>
    <dbReference type="NCBI Taxonomy" id="547461"/>
    <lineage>
        <taxon>Bacteria</taxon>
        <taxon>Bacillati</taxon>
        <taxon>Actinomycetota</taxon>
        <taxon>Actinomycetes</taxon>
        <taxon>Streptosporangiales</taxon>
        <taxon>Thermomonosporaceae</taxon>
        <taxon>Actinomadura</taxon>
    </lineage>
</organism>
<dbReference type="SUPFAM" id="SSF53448">
    <property type="entry name" value="Nucleotide-diphospho-sugar transferases"/>
    <property type="match status" value="1"/>
</dbReference>
<dbReference type="RefSeq" id="WP_345025435.1">
    <property type="nucleotide sequence ID" value="NZ_BAABDO010000200.1"/>
</dbReference>
<dbReference type="EMBL" id="BAABDO010000200">
    <property type="protein sequence ID" value="GAA3508445.1"/>
    <property type="molecule type" value="Genomic_DNA"/>
</dbReference>
<dbReference type="PANTHER" id="PTHR43777">
    <property type="entry name" value="MOLYBDENUM COFACTOR CYTIDYLYLTRANSFERASE"/>
    <property type="match status" value="1"/>
</dbReference>
<evidence type="ECO:0000259" key="1">
    <source>
        <dbReference type="Pfam" id="PF12804"/>
    </source>
</evidence>
<dbReference type="Proteomes" id="UP001500266">
    <property type="component" value="Unassembled WGS sequence"/>
</dbReference>
<dbReference type="Gene3D" id="3.90.550.10">
    <property type="entry name" value="Spore Coat Polysaccharide Biosynthesis Protein SpsA, Chain A"/>
    <property type="match status" value="1"/>
</dbReference>
<reference evidence="3" key="1">
    <citation type="journal article" date="2019" name="Int. J. Syst. Evol. Microbiol.">
        <title>The Global Catalogue of Microorganisms (GCM) 10K type strain sequencing project: providing services to taxonomists for standard genome sequencing and annotation.</title>
        <authorList>
            <consortium name="The Broad Institute Genomics Platform"/>
            <consortium name="The Broad Institute Genome Sequencing Center for Infectious Disease"/>
            <person name="Wu L."/>
            <person name="Ma J."/>
        </authorList>
    </citation>
    <scope>NUCLEOTIDE SEQUENCE [LARGE SCALE GENOMIC DNA]</scope>
    <source>
        <strain evidence="3">JCM 17316</strain>
    </source>
</reference>
<comment type="caution">
    <text evidence="2">The sequence shown here is derived from an EMBL/GenBank/DDBJ whole genome shotgun (WGS) entry which is preliminary data.</text>
</comment>
<dbReference type="InterPro" id="IPR025877">
    <property type="entry name" value="MobA-like_NTP_Trfase"/>
</dbReference>
<keyword evidence="3" id="KW-1185">Reference proteome</keyword>
<accession>A0ABP6UHT6</accession>
<dbReference type="InterPro" id="IPR029044">
    <property type="entry name" value="Nucleotide-diphossugar_trans"/>
</dbReference>
<feature type="domain" description="MobA-like NTP transferase" evidence="1">
    <location>
        <begin position="10"/>
        <end position="163"/>
    </location>
</feature>
<proteinExistence type="predicted"/>
<evidence type="ECO:0000313" key="3">
    <source>
        <dbReference type="Proteomes" id="UP001500266"/>
    </source>
</evidence>
<gene>
    <name evidence="2" type="ORF">GCM10022416_62580</name>
</gene>
<evidence type="ECO:0000313" key="2">
    <source>
        <dbReference type="EMBL" id="GAA3508445.1"/>
    </source>
</evidence>
<dbReference type="PANTHER" id="PTHR43777:SF1">
    <property type="entry name" value="MOLYBDENUM COFACTOR CYTIDYLYLTRANSFERASE"/>
    <property type="match status" value="1"/>
</dbReference>
<sequence length="198" mass="19854">MAARGDAPAGLLLAAGAGRRLGRPKALVEVAGERLADRGVRVLREGGCAPVLVVTGAAPVEAAGAVAVPNPDWRTGMGSSLRAGLAALPPDAPAVVVALVDQPRVGAAAVRRMVAAYRGGARVAVATYGGAPRNPVLIAREHFADAAAAAVGDRGARAFLRARPDLVTPVACDDVAAPDDIDTPADLAAFLRRPGGAR</sequence>